<evidence type="ECO:0000256" key="1">
    <source>
        <dbReference type="ARBA" id="ARBA00007074"/>
    </source>
</evidence>
<evidence type="ECO:0000256" key="4">
    <source>
        <dbReference type="ARBA" id="ARBA00022807"/>
    </source>
</evidence>
<dbReference type="InterPro" id="IPR038765">
    <property type="entry name" value="Papain-like_cys_pep_sf"/>
</dbReference>
<accession>A0A242A846</accession>
<dbReference type="RefSeq" id="WP_086275262.1">
    <property type="nucleotide sequence ID" value="NZ_NGKU01000001.1"/>
</dbReference>
<dbReference type="Gene3D" id="3.90.1720.10">
    <property type="entry name" value="endopeptidase domain like (from Nostoc punctiforme)"/>
    <property type="match status" value="1"/>
</dbReference>
<dbReference type="OrthoDB" id="1654978at2"/>
<evidence type="ECO:0000313" key="6">
    <source>
        <dbReference type="EMBL" id="OTN77208.1"/>
    </source>
</evidence>
<dbReference type="PANTHER" id="PTHR47053">
    <property type="entry name" value="MUREIN DD-ENDOPEPTIDASE MEPH-RELATED"/>
    <property type="match status" value="1"/>
</dbReference>
<reference evidence="6 7" key="1">
    <citation type="submission" date="2017-05" db="EMBL/GenBank/DDBJ databases">
        <title>The Genome Sequence of Enterococcus sp. 8G7_MSG3316.</title>
        <authorList>
            <consortium name="The Broad Institute Genomics Platform"/>
            <consortium name="The Broad Institute Genomic Center for Infectious Diseases"/>
            <person name="Earl A."/>
            <person name="Manson A."/>
            <person name="Schwartman J."/>
            <person name="Gilmore M."/>
            <person name="Abouelleil A."/>
            <person name="Cao P."/>
            <person name="Chapman S."/>
            <person name="Cusick C."/>
            <person name="Shea T."/>
            <person name="Young S."/>
            <person name="Neafsey D."/>
            <person name="Nusbaum C."/>
            <person name="Birren B."/>
        </authorList>
    </citation>
    <scope>NUCLEOTIDE SEQUENCE [LARGE SCALE GENOMIC DNA]</scope>
    <source>
        <strain evidence="6 7">8G7_MSG3316</strain>
    </source>
</reference>
<gene>
    <name evidence="6" type="ORF">A5886_002305</name>
</gene>
<evidence type="ECO:0000313" key="7">
    <source>
        <dbReference type="Proteomes" id="UP000195043"/>
    </source>
</evidence>
<dbReference type="InterPro" id="IPR057812">
    <property type="entry name" value="SH3_YKFC_2nd"/>
</dbReference>
<dbReference type="AlphaFoldDB" id="A0A242A846"/>
<dbReference type="STRING" id="1834191.A5886_002305"/>
<evidence type="ECO:0000259" key="5">
    <source>
        <dbReference type="PROSITE" id="PS51935"/>
    </source>
</evidence>
<keyword evidence="3" id="KW-0378">Hydrolase</keyword>
<feature type="domain" description="NlpC/P60" evidence="5">
    <location>
        <begin position="171"/>
        <end position="303"/>
    </location>
</feature>
<dbReference type="Pfam" id="PF00877">
    <property type="entry name" value="NLPC_P60"/>
    <property type="match status" value="1"/>
</dbReference>
<evidence type="ECO:0000256" key="3">
    <source>
        <dbReference type="ARBA" id="ARBA00022801"/>
    </source>
</evidence>
<keyword evidence="7" id="KW-1185">Reference proteome</keyword>
<keyword evidence="4" id="KW-0788">Thiol protease</keyword>
<dbReference type="SUPFAM" id="SSF54001">
    <property type="entry name" value="Cysteine proteinases"/>
    <property type="match status" value="1"/>
</dbReference>
<dbReference type="PROSITE" id="PS51935">
    <property type="entry name" value="NLPC_P60"/>
    <property type="match status" value="1"/>
</dbReference>
<comment type="caution">
    <text evidence="6">The sequence shown here is derived from an EMBL/GenBank/DDBJ whole genome shotgun (WGS) entry which is preliminary data.</text>
</comment>
<dbReference type="PANTHER" id="PTHR47053:SF3">
    <property type="entry name" value="GAMMA-D-GLUTAMYL-L-LYSINE DIPEPTIDYL-PEPTIDASE"/>
    <property type="match status" value="1"/>
</dbReference>
<dbReference type="GO" id="GO:0008234">
    <property type="term" value="F:cysteine-type peptidase activity"/>
    <property type="evidence" value="ECO:0007669"/>
    <property type="project" value="UniProtKB-KW"/>
</dbReference>
<name>A0A242A846_9ENTE</name>
<dbReference type="InterPro" id="IPR000064">
    <property type="entry name" value="NLP_P60_dom"/>
</dbReference>
<dbReference type="EMBL" id="NGKU01000001">
    <property type="protein sequence ID" value="OTN77208.1"/>
    <property type="molecule type" value="Genomic_DNA"/>
</dbReference>
<dbReference type="Pfam" id="PF23795">
    <property type="entry name" value="SH3_YKFC_2nd"/>
    <property type="match status" value="1"/>
</dbReference>
<dbReference type="Proteomes" id="UP000195043">
    <property type="component" value="Unassembled WGS sequence"/>
</dbReference>
<organism evidence="6 7">
    <name type="scientific">Candidatus Enterococcus testudinis</name>
    <dbReference type="NCBI Taxonomy" id="1834191"/>
    <lineage>
        <taxon>Bacteria</taxon>
        <taxon>Bacillati</taxon>
        <taxon>Bacillota</taxon>
        <taxon>Bacilli</taxon>
        <taxon>Lactobacillales</taxon>
        <taxon>Enterococcaceae</taxon>
        <taxon>Enterococcus</taxon>
    </lineage>
</organism>
<proteinExistence type="inferred from homology"/>
<protein>
    <recommendedName>
        <fullName evidence="5">NlpC/P60 domain-containing protein</fullName>
    </recommendedName>
</protein>
<comment type="similarity">
    <text evidence="1">Belongs to the peptidase C40 family.</text>
</comment>
<keyword evidence="2" id="KW-0645">Protease</keyword>
<dbReference type="GO" id="GO:0006508">
    <property type="term" value="P:proteolysis"/>
    <property type="evidence" value="ECO:0007669"/>
    <property type="project" value="UniProtKB-KW"/>
</dbReference>
<sequence>MKKIIQASSTFLWKTPENNAVLERITRYPTHQLHTFLTNADTMRLYQDNLVDSEVLYGTVVEVIDQSNGWSQVIVLDQASNKHPLGYPGYVPSDTLANESFAAYDGTRRVGIIAKEGVLHLDEGRVQRILSFGTILPVVDETSDRYLVATPHGVGTINKHFAAPIAAEASEERPQRMIALAEQFVNQPYVWAGISGSGFDCSGLMYTLHRLQGINIPRDTIEQAQQAPAVSYQEALPGDLLLFAYEEGQGEVHHVGMYLGNDQMIHSRTPGSRVMKTTISGSPYEPELAVVARYWRESATHDR</sequence>
<dbReference type="Gene3D" id="2.30.30.40">
    <property type="entry name" value="SH3 Domains"/>
    <property type="match status" value="2"/>
</dbReference>
<dbReference type="InterPro" id="IPR051202">
    <property type="entry name" value="Peptidase_C40"/>
</dbReference>
<evidence type="ECO:0000256" key="2">
    <source>
        <dbReference type="ARBA" id="ARBA00022670"/>
    </source>
</evidence>